<evidence type="ECO:0000256" key="6">
    <source>
        <dbReference type="ARBA" id="ARBA00022603"/>
    </source>
</evidence>
<evidence type="ECO:0000313" key="13">
    <source>
        <dbReference type="Proteomes" id="UP001642484"/>
    </source>
</evidence>
<feature type="domain" description="Ribosomal RNA small subunit methyltransferase E methyltransferase" evidence="11">
    <location>
        <begin position="299"/>
        <end position="331"/>
    </location>
</feature>
<comment type="similarity">
    <text evidence="2">Belongs to the RNA methyltransferase RsmE family.</text>
</comment>
<gene>
    <name evidence="12" type="ORF">CCMP2556_LOCUS52947</name>
</gene>
<keyword evidence="5" id="KW-0698">rRNA processing</keyword>
<evidence type="ECO:0000259" key="11">
    <source>
        <dbReference type="Pfam" id="PF04452"/>
    </source>
</evidence>
<evidence type="ECO:0000256" key="4">
    <source>
        <dbReference type="ARBA" id="ARBA00022490"/>
    </source>
</evidence>
<keyword evidence="6" id="KW-0489">Methyltransferase</keyword>
<dbReference type="PANTHER" id="PTHR30027:SF3">
    <property type="entry name" value="16S RRNA (URACIL(1498)-N(3))-METHYLTRANSFERASE"/>
    <property type="match status" value="1"/>
</dbReference>
<proteinExistence type="inferred from homology"/>
<dbReference type="PANTHER" id="PTHR30027">
    <property type="entry name" value="RIBOSOMAL RNA SMALL SUBUNIT METHYLTRANSFERASE E"/>
    <property type="match status" value="1"/>
</dbReference>
<protein>
    <recommendedName>
        <fullName evidence="3">16S rRNA (uracil(1498)-N(3))-methyltransferase</fullName>
        <ecNumber evidence="3">2.1.1.193</ecNumber>
    </recommendedName>
</protein>
<dbReference type="InterPro" id="IPR006700">
    <property type="entry name" value="RsmE"/>
</dbReference>
<dbReference type="InterPro" id="IPR029028">
    <property type="entry name" value="Alpha/beta_knot_MTases"/>
</dbReference>
<evidence type="ECO:0000313" key="12">
    <source>
        <dbReference type="EMBL" id="CAK9114522.1"/>
    </source>
</evidence>
<dbReference type="Proteomes" id="UP001642484">
    <property type="component" value="Unassembled WGS sequence"/>
</dbReference>
<dbReference type="Pfam" id="PF04452">
    <property type="entry name" value="Methyltrans_RNA"/>
    <property type="match status" value="2"/>
</dbReference>
<dbReference type="SUPFAM" id="SSF75217">
    <property type="entry name" value="alpha/beta knot"/>
    <property type="match status" value="2"/>
</dbReference>
<dbReference type="Gene3D" id="3.40.1280.10">
    <property type="match status" value="2"/>
</dbReference>
<organism evidence="12 13">
    <name type="scientific">Durusdinium trenchii</name>
    <dbReference type="NCBI Taxonomy" id="1381693"/>
    <lineage>
        <taxon>Eukaryota</taxon>
        <taxon>Sar</taxon>
        <taxon>Alveolata</taxon>
        <taxon>Dinophyceae</taxon>
        <taxon>Suessiales</taxon>
        <taxon>Symbiodiniaceae</taxon>
        <taxon>Durusdinium</taxon>
    </lineage>
</organism>
<keyword evidence="13" id="KW-1185">Reference proteome</keyword>
<evidence type="ECO:0000256" key="5">
    <source>
        <dbReference type="ARBA" id="ARBA00022552"/>
    </source>
</evidence>
<name>A0ABP0SQ50_9DINO</name>
<evidence type="ECO:0000256" key="3">
    <source>
        <dbReference type="ARBA" id="ARBA00012328"/>
    </source>
</evidence>
<comment type="caution">
    <text evidence="12">The sequence shown here is derived from an EMBL/GenBank/DDBJ whole genome shotgun (WGS) entry which is preliminary data.</text>
</comment>
<evidence type="ECO:0000256" key="2">
    <source>
        <dbReference type="ARBA" id="ARBA00005528"/>
    </source>
</evidence>
<keyword evidence="8" id="KW-0949">S-adenosyl-L-methionine</keyword>
<comment type="subcellular location">
    <subcellularLocation>
        <location evidence="1">Cytoplasm</location>
    </subcellularLocation>
</comment>
<dbReference type="InterPro" id="IPR029026">
    <property type="entry name" value="tRNA_m1G_MTases_N"/>
</dbReference>
<keyword evidence="4" id="KW-0963">Cytoplasm</keyword>
<evidence type="ECO:0000256" key="10">
    <source>
        <dbReference type="ARBA" id="ARBA00047944"/>
    </source>
</evidence>
<accession>A0ABP0SQ50</accession>
<comment type="function">
    <text evidence="9">Specifically methylates the N3 position of the uracil ring of uridine 1498 (m3U1498) in 16S rRNA. Acts on the fully assembled 30S ribosomal subunit.</text>
</comment>
<evidence type="ECO:0000256" key="1">
    <source>
        <dbReference type="ARBA" id="ARBA00004496"/>
    </source>
</evidence>
<dbReference type="EC" id="2.1.1.193" evidence="3"/>
<sequence>MVFHELGAPNSRSFAAFAPPCRVNDAALVPASAGGLGAWHTAGLLTAGAGGARRAEARRVAFHGSPGEGHPVRGRSFGRTTRARCHLQCGIVGEGIGDAEVAVLQWKGLSFPPGRRGVRARPEPKSLEVLLKTSERRDPGLPKPRKHLLLAIPRPSRLERLLPHVAHMGVGHLILTGANKVDAKYFRSHVMEGSYLRRCLGLGLAGAKDTTMPQVTIQPSLQELLRGLEQILPGDVTRLVAHPVEEEEGPALRPSSSEVLMAIGPEAGWEESGSSTTCVLPQPGGQWGRRGPVVFSLWSELNALQSSGFRTVSLGPRTLRTDVAAVAALALSDQLVAPLRGERQ</sequence>
<feature type="domain" description="Ribosomal RNA small subunit methyltransferase E methyltransferase" evidence="11">
    <location>
        <begin position="144"/>
        <end position="272"/>
    </location>
</feature>
<reference evidence="12 13" key="1">
    <citation type="submission" date="2024-02" db="EMBL/GenBank/DDBJ databases">
        <authorList>
            <person name="Chen Y."/>
            <person name="Shah S."/>
            <person name="Dougan E. K."/>
            <person name="Thang M."/>
            <person name="Chan C."/>
        </authorList>
    </citation>
    <scope>NUCLEOTIDE SEQUENCE [LARGE SCALE GENOMIC DNA]</scope>
</reference>
<comment type="catalytic activity">
    <reaction evidence="10">
        <text>uridine(1498) in 16S rRNA + S-adenosyl-L-methionine = N(3)-methyluridine(1498) in 16S rRNA + S-adenosyl-L-homocysteine + H(+)</text>
        <dbReference type="Rhea" id="RHEA:42920"/>
        <dbReference type="Rhea" id="RHEA-COMP:10283"/>
        <dbReference type="Rhea" id="RHEA-COMP:10284"/>
        <dbReference type="ChEBI" id="CHEBI:15378"/>
        <dbReference type="ChEBI" id="CHEBI:57856"/>
        <dbReference type="ChEBI" id="CHEBI:59789"/>
        <dbReference type="ChEBI" id="CHEBI:65315"/>
        <dbReference type="ChEBI" id="CHEBI:74502"/>
        <dbReference type="EC" id="2.1.1.193"/>
    </reaction>
</comment>
<keyword evidence="7" id="KW-0808">Transferase</keyword>
<dbReference type="EMBL" id="CAXAMN010028027">
    <property type="protein sequence ID" value="CAK9114522.1"/>
    <property type="molecule type" value="Genomic_DNA"/>
</dbReference>
<evidence type="ECO:0000256" key="9">
    <source>
        <dbReference type="ARBA" id="ARBA00025699"/>
    </source>
</evidence>
<dbReference type="CDD" id="cd18084">
    <property type="entry name" value="RsmE-like"/>
    <property type="match status" value="1"/>
</dbReference>
<evidence type="ECO:0000256" key="8">
    <source>
        <dbReference type="ARBA" id="ARBA00022691"/>
    </source>
</evidence>
<dbReference type="InterPro" id="IPR046886">
    <property type="entry name" value="RsmE_MTase_dom"/>
</dbReference>
<evidence type="ECO:0000256" key="7">
    <source>
        <dbReference type="ARBA" id="ARBA00022679"/>
    </source>
</evidence>